<accession>A0A834TVE4</accession>
<sequence>MGWAGLGPSSYGGHKILAQSNP</sequence>
<dbReference type="Proteomes" id="UP000634136">
    <property type="component" value="Unassembled WGS sequence"/>
</dbReference>
<dbReference type="AlphaFoldDB" id="A0A834TVE4"/>
<evidence type="ECO:0000313" key="3">
    <source>
        <dbReference type="Proteomes" id="UP000634136"/>
    </source>
</evidence>
<name>A0A834TVE4_9FABA</name>
<keyword evidence="3" id="KW-1185">Reference proteome</keyword>
<comment type="caution">
    <text evidence="2">The sequence shown here is derived from an EMBL/GenBank/DDBJ whole genome shotgun (WGS) entry which is preliminary data.</text>
</comment>
<feature type="region of interest" description="Disordered" evidence="1">
    <location>
        <begin position="1"/>
        <end position="22"/>
    </location>
</feature>
<reference evidence="2" key="1">
    <citation type="submission" date="2020-09" db="EMBL/GenBank/DDBJ databases">
        <title>Genome-Enabled Discovery of Anthraquinone Biosynthesis in Senna tora.</title>
        <authorList>
            <person name="Kang S.-H."/>
            <person name="Pandey R.P."/>
            <person name="Lee C.-M."/>
            <person name="Sim J.-S."/>
            <person name="Jeong J.-T."/>
            <person name="Choi B.-S."/>
            <person name="Jung M."/>
            <person name="Ginzburg D."/>
            <person name="Zhao K."/>
            <person name="Won S.Y."/>
            <person name="Oh T.-J."/>
            <person name="Yu Y."/>
            <person name="Kim N.-H."/>
            <person name="Lee O.R."/>
            <person name="Lee T.-H."/>
            <person name="Bashyal P."/>
            <person name="Kim T.-S."/>
            <person name="Lee W.-H."/>
            <person name="Kawkins C."/>
            <person name="Kim C.-K."/>
            <person name="Kim J.S."/>
            <person name="Ahn B.O."/>
            <person name="Rhee S.Y."/>
            <person name="Sohng J.K."/>
        </authorList>
    </citation>
    <scope>NUCLEOTIDE SEQUENCE</scope>
    <source>
        <tissue evidence="2">Leaf</tissue>
    </source>
</reference>
<evidence type="ECO:0000256" key="1">
    <source>
        <dbReference type="SAM" id="MobiDB-lite"/>
    </source>
</evidence>
<dbReference type="EMBL" id="JAAIUW010000006">
    <property type="protein sequence ID" value="KAF7827416.1"/>
    <property type="molecule type" value="Genomic_DNA"/>
</dbReference>
<evidence type="ECO:0000313" key="2">
    <source>
        <dbReference type="EMBL" id="KAF7827416.1"/>
    </source>
</evidence>
<gene>
    <name evidence="2" type="ORF">G2W53_018580</name>
</gene>
<proteinExistence type="predicted"/>
<protein>
    <submittedName>
        <fullName evidence="2">Uncharacterized protein</fullName>
    </submittedName>
</protein>
<organism evidence="2 3">
    <name type="scientific">Senna tora</name>
    <dbReference type="NCBI Taxonomy" id="362788"/>
    <lineage>
        <taxon>Eukaryota</taxon>
        <taxon>Viridiplantae</taxon>
        <taxon>Streptophyta</taxon>
        <taxon>Embryophyta</taxon>
        <taxon>Tracheophyta</taxon>
        <taxon>Spermatophyta</taxon>
        <taxon>Magnoliopsida</taxon>
        <taxon>eudicotyledons</taxon>
        <taxon>Gunneridae</taxon>
        <taxon>Pentapetalae</taxon>
        <taxon>rosids</taxon>
        <taxon>fabids</taxon>
        <taxon>Fabales</taxon>
        <taxon>Fabaceae</taxon>
        <taxon>Caesalpinioideae</taxon>
        <taxon>Cassia clade</taxon>
        <taxon>Senna</taxon>
    </lineage>
</organism>